<evidence type="ECO:0000256" key="7">
    <source>
        <dbReference type="ARBA" id="ARBA00023136"/>
    </source>
</evidence>
<comment type="caution">
    <text evidence="9">The sequence shown here is derived from an EMBL/GenBank/DDBJ whole genome shotgun (WGS) entry which is preliminary data.</text>
</comment>
<comment type="similarity">
    <text evidence="2 8">Belongs to the 4-toluene sulfonate uptake permease (TSUP) (TC 2.A.102) family.</text>
</comment>
<gene>
    <name evidence="9" type="ORF">E0H58_01625</name>
</gene>
<evidence type="ECO:0000256" key="3">
    <source>
        <dbReference type="ARBA" id="ARBA00022448"/>
    </source>
</evidence>
<keyword evidence="10" id="KW-1185">Reference proteome</keyword>
<evidence type="ECO:0000313" key="9">
    <source>
        <dbReference type="EMBL" id="TCC26751.1"/>
    </source>
</evidence>
<feature type="transmembrane region" description="Helical" evidence="8">
    <location>
        <begin position="210"/>
        <end position="231"/>
    </location>
</feature>
<accession>A0ABY2AB55</accession>
<evidence type="ECO:0000313" key="10">
    <source>
        <dbReference type="Proteomes" id="UP000292385"/>
    </source>
</evidence>
<dbReference type="Proteomes" id="UP000292385">
    <property type="component" value="Unassembled WGS sequence"/>
</dbReference>
<dbReference type="Pfam" id="PF01925">
    <property type="entry name" value="TauE"/>
    <property type="match status" value="1"/>
</dbReference>
<keyword evidence="5 8" id="KW-0812">Transmembrane</keyword>
<proteinExistence type="inferred from homology"/>
<organism evidence="9 10">
    <name type="scientific">Kribbella speibonae</name>
    <dbReference type="NCBI Taxonomy" id="1572660"/>
    <lineage>
        <taxon>Bacteria</taxon>
        <taxon>Bacillati</taxon>
        <taxon>Actinomycetota</taxon>
        <taxon>Actinomycetes</taxon>
        <taxon>Propionibacteriales</taxon>
        <taxon>Kribbellaceae</taxon>
        <taxon>Kribbella</taxon>
    </lineage>
</organism>
<dbReference type="EMBL" id="SJJY01000001">
    <property type="protein sequence ID" value="TCC26751.1"/>
    <property type="molecule type" value="Genomic_DNA"/>
</dbReference>
<evidence type="ECO:0000256" key="5">
    <source>
        <dbReference type="ARBA" id="ARBA00022692"/>
    </source>
</evidence>
<keyword evidence="3" id="KW-0813">Transport</keyword>
<feature type="transmembrane region" description="Helical" evidence="8">
    <location>
        <begin position="21"/>
        <end position="45"/>
    </location>
</feature>
<keyword evidence="4 8" id="KW-1003">Cell membrane</keyword>
<evidence type="ECO:0000256" key="6">
    <source>
        <dbReference type="ARBA" id="ARBA00022989"/>
    </source>
</evidence>
<evidence type="ECO:0000256" key="8">
    <source>
        <dbReference type="RuleBase" id="RU363041"/>
    </source>
</evidence>
<protein>
    <recommendedName>
        <fullName evidence="8">Probable membrane transporter protein</fullName>
    </recommendedName>
</protein>
<reference evidence="9 10" key="1">
    <citation type="submission" date="2019-02" db="EMBL/GenBank/DDBJ databases">
        <title>Kribbella capetownensis sp. nov. and Kribbella speibonae sp. nov., isolated from soil.</title>
        <authorList>
            <person name="Curtis S.M."/>
            <person name="Norton I."/>
            <person name="Everest G.J."/>
            <person name="Meyers P.R."/>
        </authorList>
    </citation>
    <scope>NUCLEOTIDE SEQUENCE [LARGE SCALE GENOMIC DNA]</scope>
    <source>
        <strain evidence="9 10">SK5</strain>
    </source>
</reference>
<dbReference type="PANTHER" id="PTHR30269">
    <property type="entry name" value="TRANSMEMBRANE PROTEIN YFCA"/>
    <property type="match status" value="1"/>
</dbReference>
<evidence type="ECO:0000256" key="2">
    <source>
        <dbReference type="ARBA" id="ARBA00009142"/>
    </source>
</evidence>
<keyword evidence="7 8" id="KW-0472">Membrane</keyword>
<name>A0ABY2AB55_9ACTN</name>
<evidence type="ECO:0000256" key="1">
    <source>
        <dbReference type="ARBA" id="ARBA00004651"/>
    </source>
</evidence>
<feature type="transmembrane region" description="Helical" evidence="8">
    <location>
        <begin position="182"/>
        <end position="204"/>
    </location>
</feature>
<keyword evidence="6 8" id="KW-1133">Transmembrane helix</keyword>
<evidence type="ECO:0000256" key="4">
    <source>
        <dbReference type="ARBA" id="ARBA00022475"/>
    </source>
</evidence>
<sequence length="257" mass="26829">MNRYRRPASPFPTVLCVQQSLAVIAVVLVVSAGLQSSTGFGFALLSAPVLSALLGPMQAVTTITIVGAVVDSLTLFGNRGRPRPALADLRVVCLSAVPGLVIGAVLLARLPTRVLQVAIAASVVVAIIHRVQRRRIVVNSRWLGPAAGLTWGALTAATTAGGPPLLLYLMHRHDDARTIRDTIVAANLIRLPLSLALLGLTGTWHPPPHVPVLIGAGVTGWALGKLAFRLLTPARYETALLTLLALTAAATVAAAFQ</sequence>
<dbReference type="PANTHER" id="PTHR30269:SF37">
    <property type="entry name" value="MEMBRANE TRANSPORTER PROTEIN"/>
    <property type="match status" value="1"/>
</dbReference>
<feature type="transmembrane region" description="Helical" evidence="8">
    <location>
        <begin position="89"/>
        <end position="108"/>
    </location>
</feature>
<dbReference type="InterPro" id="IPR002781">
    <property type="entry name" value="TM_pro_TauE-like"/>
</dbReference>
<comment type="subcellular location">
    <subcellularLocation>
        <location evidence="1 8">Cell membrane</location>
        <topology evidence="1 8">Multi-pass membrane protein</topology>
    </subcellularLocation>
</comment>
<dbReference type="InterPro" id="IPR052017">
    <property type="entry name" value="TSUP"/>
</dbReference>
<feature type="transmembrane region" description="Helical" evidence="8">
    <location>
        <begin position="238"/>
        <end position="256"/>
    </location>
</feature>
<feature type="transmembrane region" description="Helical" evidence="8">
    <location>
        <begin position="57"/>
        <end position="77"/>
    </location>
</feature>